<feature type="transmembrane region" description="Helical" evidence="1">
    <location>
        <begin position="70"/>
        <end position="86"/>
    </location>
</feature>
<dbReference type="Pfam" id="PF13843">
    <property type="entry name" value="DDE_Tnp_1_7"/>
    <property type="match status" value="1"/>
</dbReference>
<name>A0ABQ9ICA4_9NEOP</name>
<evidence type="ECO:0000313" key="3">
    <source>
        <dbReference type="EMBL" id="KAJ8893830.1"/>
    </source>
</evidence>
<keyword evidence="1" id="KW-0812">Transmembrane</keyword>
<dbReference type="Proteomes" id="UP001159363">
    <property type="component" value="Chromosome 2"/>
</dbReference>
<keyword evidence="1" id="KW-1133">Transmembrane helix</keyword>
<evidence type="ECO:0000256" key="1">
    <source>
        <dbReference type="SAM" id="Phobius"/>
    </source>
</evidence>
<sequence>MPKFSEKLEKGPSPLLRNSTLAVKGHDTKEVECPDAVTFYNKFKGGVDIADEMATLYDHDRKFAKWWKKVFYRLLIISAVIVWIVFRRPDVRVEGLQGAITSEKLAAKSVTTMLDTESTDKDLGITTLLTCSAVAEERNETVDGKSFCLHEVPSPNKRVLFWPGEKKTKSLTSDSTKKFQVLLLLPNGKFIKEKKSSEKKRKEAEKLVRKEARELEISQ</sequence>
<dbReference type="PANTHER" id="PTHR47272">
    <property type="entry name" value="DDE_TNP_1_7 DOMAIN-CONTAINING PROTEIN"/>
    <property type="match status" value="1"/>
</dbReference>
<dbReference type="EMBL" id="JARBHB010000002">
    <property type="protein sequence ID" value="KAJ8893830.1"/>
    <property type="molecule type" value="Genomic_DNA"/>
</dbReference>
<organism evidence="3 4">
    <name type="scientific">Dryococelus australis</name>
    <dbReference type="NCBI Taxonomy" id="614101"/>
    <lineage>
        <taxon>Eukaryota</taxon>
        <taxon>Metazoa</taxon>
        <taxon>Ecdysozoa</taxon>
        <taxon>Arthropoda</taxon>
        <taxon>Hexapoda</taxon>
        <taxon>Insecta</taxon>
        <taxon>Pterygota</taxon>
        <taxon>Neoptera</taxon>
        <taxon>Polyneoptera</taxon>
        <taxon>Phasmatodea</taxon>
        <taxon>Verophasmatodea</taxon>
        <taxon>Anareolatae</taxon>
        <taxon>Phasmatidae</taxon>
        <taxon>Eurycanthinae</taxon>
        <taxon>Dryococelus</taxon>
    </lineage>
</organism>
<comment type="caution">
    <text evidence="3">The sequence shown here is derived from an EMBL/GenBank/DDBJ whole genome shotgun (WGS) entry which is preliminary data.</text>
</comment>
<evidence type="ECO:0000313" key="4">
    <source>
        <dbReference type="Proteomes" id="UP001159363"/>
    </source>
</evidence>
<gene>
    <name evidence="3" type="ORF">PR048_006431</name>
</gene>
<feature type="domain" description="PiggyBac transposable element-derived protein" evidence="2">
    <location>
        <begin position="26"/>
        <end position="79"/>
    </location>
</feature>
<keyword evidence="1" id="KW-0472">Membrane</keyword>
<protein>
    <recommendedName>
        <fullName evidence="2">PiggyBac transposable element-derived protein domain-containing protein</fullName>
    </recommendedName>
</protein>
<keyword evidence="4" id="KW-1185">Reference proteome</keyword>
<accession>A0ABQ9ICA4</accession>
<reference evidence="3 4" key="1">
    <citation type="submission" date="2023-02" db="EMBL/GenBank/DDBJ databases">
        <title>LHISI_Scaffold_Assembly.</title>
        <authorList>
            <person name="Stuart O.P."/>
            <person name="Cleave R."/>
            <person name="Magrath M.J.L."/>
            <person name="Mikheyev A.S."/>
        </authorList>
    </citation>
    <scope>NUCLEOTIDE SEQUENCE [LARGE SCALE GENOMIC DNA]</scope>
    <source>
        <strain evidence="3">Daus_M_001</strain>
        <tissue evidence="3">Leg muscle</tissue>
    </source>
</reference>
<proteinExistence type="predicted"/>
<dbReference type="InterPro" id="IPR029526">
    <property type="entry name" value="PGBD"/>
</dbReference>
<evidence type="ECO:0000259" key="2">
    <source>
        <dbReference type="Pfam" id="PF13843"/>
    </source>
</evidence>